<dbReference type="InterPro" id="IPR036961">
    <property type="entry name" value="Kinesin_motor_dom_sf"/>
</dbReference>
<dbReference type="SUPFAM" id="SSF52540">
    <property type="entry name" value="P-loop containing nucleoside triphosphate hydrolases"/>
    <property type="match status" value="1"/>
</dbReference>
<dbReference type="GO" id="GO:0003777">
    <property type="term" value="F:microtubule motor activity"/>
    <property type="evidence" value="ECO:0007669"/>
    <property type="project" value="InterPro"/>
</dbReference>
<dbReference type="GO" id="GO:0008017">
    <property type="term" value="F:microtubule binding"/>
    <property type="evidence" value="ECO:0007669"/>
    <property type="project" value="InterPro"/>
</dbReference>
<evidence type="ECO:0000256" key="1">
    <source>
        <dbReference type="ARBA" id="ARBA00022701"/>
    </source>
</evidence>
<dbReference type="GO" id="GO:0005874">
    <property type="term" value="C:microtubule"/>
    <property type="evidence" value="ECO:0007669"/>
    <property type="project" value="UniProtKB-KW"/>
</dbReference>
<dbReference type="GO" id="GO:0005524">
    <property type="term" value="F:ATP binding"/>
    <property type="evidence" value="ECO:0007669"/>
    <property type="project" value="UniProtKB-UniRule"/>
</dbReference>
<dbReference type="Gene3D" id="3.40.850.10">
    <property type="entry name" value="Kinesin motor domain"/>
    <property type="match status" value="1"/>
</dbReference>
<sequence>MAGYNGTIFAYGQTGSGKTYTMFGPQRDDGCFRKDLHGLIPRCMDYLFDVLNQKQEENGELFKYSVTCSFVQLYNENLYDLLDNVDQRLKLRSAGDVEIEGAVQESINTTKEVMSVLSAGYKNRRTAETSMNRESSRSHAIFLLHLTTEIAVDGIINRRYSRLNLVDLAGSERQQDSLATENQLKEAGHINKSLSTLTRVIRQLSKSPSQYPGYRDSQLTLLLKDSLGGNSRTAVIINLHPNLRHSETTASSLYFSDTVKRIKNKATVNENVSGENVDSLKNEILRLKEVVRCLKEENSTKNETIRQLEDLVNLPVKVEDKDYQNSILDKENIVKPNSEQTLTELERTIESYKNLVAHKDQSIQQYESSLTYKSHRVDILRQFLEDAQLKQKETEEENEQLKKSAQFQKIIFEKEKLEKEMSIRQECRHAIEELKLKYEEVKRERDTALNDLTAAMGHQNQKQKISYVNQLRERLAHIEKVA</sequence>
<feature type="coiled-coil region" evidence="9">
    <location>
        <begin position="277"/>
        <end position="451"/>
    </location>
</feature>
<reference evidence="12" key="1">
    <citation type="submission" date="2022-11" db="UniProtKB">
        <authorList>
            <consortium name="WormBaseParasite"/>
        </authorList>
    </citation>
    <scope>IDENTIFICATION</scope>
</reference>
<dbReference type="InterPro" id="IPR019821">
    <property type="entry name" value="Kinesin_motor_CS"/>
</dbReference>
<proteinExistence type="inferred from homology"/>
<evidence type="ECO:0000256" key="2">
    <source>
        <dbReference type="ARBA" id="ARBA00022741"/>
    </source>
</evidence>
<protein>
    <recommendedName>
        <fullName evidence="8">Kinesin-like protein</fullName>
    </recommendedName>
</protein>
<name>A0A915DL00_9BILA</name>
<evidence type="ECO:0000256" key="8">
    <source>
        <dbReference type="RuleBase" id="RU000394"/>
    </source>
</evidence>
<dbReference type="SMART" id="SM00129">
    <property type="entry name" value="KISc"/>
    <property type="match status" value="1"/>
</dbReference>
<keyword evidence="11" id="KW-1185">Reference proteome</keyword>
<dbReference type="GO" id="GO:0007018">
    <property type="term" value="P:microtubule-based movement"/>
    <property type="evidence" value="ECO:0007669"/>
    <property type="project" value="InterPro"/>
</dbReference>
<dbReference type="InterPro" id="IPR001752">
    <property type="entry name" value="Kinesin_motor_dom"/>
</dbReference>
<dbReference type="InterPro" id="IPR044986">
    <property type="entry name" value="KIF15/KIN-12"/>
</dbReference>
<keyword evidence="4 9" id="KW-0175">Coiled coil</keyword>
<feature type="domain" description="Kinesin motor" evidence="10">
    <location>
        <begin position="1"/>
        <end position="262"/>
    </location>
</feature>
<keyword evidence="1 8" id="KW-0493">Microtubule</keyword>
<comment type="similarity">
    <text evidence="6">Belongs to the TRAFAC class myosin-kinesin ATPase superfamily. Kinesin family. KIN-12 subfamily.</text>
</comment>
<evidence type="ECO:0000256" key="5">
    <source>
        <dbReference type="ARBA" id="ARBA00023175"/>
    </source>
</evidence>
<evidence type="ECO:0000259" key="10">
    <source>
        <dbReference type="PROSITE" id="PS50067"/>
    </source>
</evidence>
<evidence type="ECO:0000256" key="3">
    <source>
        <dbReference type="ARBA" id="ARBA00022840"/>
    </source>
</evidence>
<evidence type="ECO:0000256" key="6">
    <source>
        <dbReference type="ARBA" id="ARBA00034488"/>
    </source>
</evidence>
<keyword evidence="5 7" id="KW-0505">Motor protein</keyword>
<dbReference type="InterPro" id="IPR027417">
    <property type="entry name" value="P-loop_NTPase"/>
</dbReference>
<evidence type="ECO:0000313" key="12">
    <source>
        <dbReference type="WBParaSite" id="jg20686"/>
    </source>
</evidence>
<dbReference type="PRINTS" id="PR00380">
    <property type="entry name" value="KINESINHEAVY"/>
</dbReference>
<dbReference type="PROSITE" id="PS50067">
    <property type="entry name" value="KINESIN_MOTOR_2"/>
    <property type="match status" value="1"/>
</dbReference>
<dbReference type="Proteomes" id="UP000887574">
    <property type="component" value="Unplaced"/>
</dbReference>
<dbReference type="WBParaSite" id="jg20686">
    <property type="protein sequence ID" value="jg20686"/>
    <property type="gene ID" value="jg20686"/>
</dbReference>
<evidence type="ECO:0000256" key="7">
    <source>
        <dbReference type="PROSITE-ProRule" id="PRU00283"/>
    </source>
</evidence>
<keyword evidence="2 7" id="KW-0547">Nucleotide-binding</keyword>
<accession>A0A915DL00</accession>
<organism evidence="11 12">
    <name type="scientific">Ditylenchus dipsaci</name>
    <dbReference type="NCBI Taxonomy" id="166011"/>
    <lineage>
        <taxon>Eukaryota</taxon>
        <taxon>Metazoa</taxon>
        <taxon>Ecdysozoa</taxon>
        <taxon>Nematoda</taxon>
        <taxon>Chromadorea</taxon>
        <taxon>Rhabditida</taxon>
        <taxon>Tylenchina</taxon>
        <taxon>Tylenchomorpha</taxon>
        <taxon>Sphaerularioidea</taxon>
        <taxon>Anguinidae</taxon>
        <taxon>Anguininae</taxon>
        <taxon>Ditylenchus</taxon>
    </lineage>
</organism>
<evidence type="ECO:0000256" key="4">
    <source>
        <dbReference type="ARBA" id="ARBA00023054"/>
    </source>
</evidence>
<dbReference type="PROSITE" id="PS00411">
    <property type="entry name" value="KINESIN_MOTOR_1"/>
    <property type="match status" value="1"/>
</dbReference>
<dbReference type="Pfam" id="PF00225">
    <property type="entry name" value="Kinesin"/>
    <property type="match status" value="1"/>
</dbReference>
<dbReference type="AlphaFoldDB" id="A0A915DL00"/>
<evidence type="ECO:0000313" key="11">
    <source>
        <dbReference type="Proteomes" id="UP000887574"/>
    </source>
</evidence>
<dbReference type="PANTHER" id="PTHR37739:SF8">
    <property type="entry name" value="KINESIN-LIKE PROTEIN KIN-12D"/>
    <property type="match status" value="1"/>
</dbReference>
<feature type="binding site" evidence="7">
    <location>
        <begin position="12"/>
        <end position="19"/>
    </location>
    <ligand>
        <name>ATP</name>
        <dbReference type="ChEBI" id="CHEBI:30616"/>
    </ligand>
</feature>
<keyword evidence="3 7" id="KW-0067">ATP-binding</keyword>
<evidence type="ECO:0000256" key="9">
    <source>
        <dbReference type="SAM" id="Coils"/>
    </source>
</evidence>
<dbReference type="PANTHER" id="PTHR37739">
    <property type="entry name" value="KINESIN-LIKE PROTEIN KIN-12D"/>
    <property type="match status" value="1"/>
</dbReference>